<name>A0AAV7IWV3_COTGL</name>
<evidence type="ECO:0000256" key="1">
    <source>
        <dbReference type="SAM" id="MobiDB-lite"/>
    </source>
</evidence>
<dbReference type="Proteomes" id="UP000826195">
    <property type="component" value="Unassembled WGS sequence"/>
</dbReference>
<dbReference type="EMBL" id="JAHXZJ010000374">
    <property type="protein sequence ID" value="KAH0560776.1"/>
    <property type="molecule type" value="Genomic_DNA"/>
</dbReference>
<feature type="region of interest" description="Disordered" evidence="1">
    <location>
        <begin position="28"/>
        <end position="78"/>
    </location>
</feature>
<protein>
    <submittedName>
        <fullName evidence="2">Uncharacterized protein</fullName>
    </submittedName>
</protein>
<accession>A0AAV7IWV3</accession>
<gene>
    <name evidence="2" type="ORF">KQX54_008255</name>
</gene>
<sequence length="196" mass="21902">MAIQLVTITDCIAGIDWVDRPRRPDRRQPIRIISRKAWTETPSSNENKNKNKNKNGEIKKKRNANVRASGGRDRGKETVNVCAKLQQQVSEIKAELREPAEPGAPYQSSSSGSFRCICAVGRARPDPERPHRTRHARALPGGPAHVPVGNTRASSPEFGRTRLVPVVGDHRGHTDRARADAFWVAFTRRTDCRQDL</sequence>
<keyword evidence="3" id="KW-1185">Reference proteome</keyword>
<dbReference type="AlphaFoldDB" id="A0AAV7IWV3"/>
<organism evidence="2 3">
    <name type="scientific">Cotesia glomerata</name>
    <name type="common">Lepidopteran parasitic wasp</name>
    <name type="synonym">Apanteles glomeratus</name>
    <dbReference type="NCBI Taxonomy" id="32391"/>
    <lineage>
        <taxon>Eukaryota</taxon>
        <taxon>Metazoa</taxon>
        <taxon>Ecdysozoa</taxon>
        <taxon>Arthropoda</taxon>
        <taxon>Hexapoda</taxon>
        <taxon>Insecta</taxon>
        <taxon>Pterygota</taxon>
        <taxon>Neoptera</taxon>
        <taxon>Endopterygota</taxon>
        <taxon>Hymenoptera</taxon>
        <taxon>Apocrita</taxon>
        <taxon>Ichneumonoidea</taxon>
        <taxon>Braconidae</taxon>
        <taxon>Microgastrinae</taxon>
        <taxon>Cotesia</taxon>
    </lineage>
</organism>
<feature type="region of interest" description="Disordered" evidence="1">
    <location>
        <begin position="125"/>
        <end position="156"/>
    </location>
</feature>
<proteinExistence type="predicted"/>
<evidence type="ECO:0000313" key="2">
    <source>
        <dbReference type="EMBL" id="KAH0560776.1"/>
    </source>
</evidence>
<comment type="caution">
    <text evidence="2">The sequence shown here is derived from an EMBL/GenBank/DDBJ whole genome shotgun (WGS) entry which is preliminary data.</text>
</comment>
<evidence type="ECO:0000313" key="3">
    <source>
        <dbReference type="Proteomes" id="UP000826195"/>
    </source>
</evidence>
<reference evidence="2 3" key="1">
    <citation type="journal article" date="2021" name="J. Hered.">
        <title>A chromosome-level genome assembly of the parasitoid wasp, Cotesia glomerata (Hymenoptera: Braconidae).</title>
        <authorList>
            <person name="Pinto B.J."/>
            <person name="Weis J.J."/>
            <person name="Gamble T."/>
            <person name="Ode P.J."/>
            <person name="Paul R."/>
            <person name="Zaspel J.M."/>
        </authorList>
    </citation>
    <scope>NUCLEOTIDE SEQUENCE [LARGE SCALE GENOMIC DNA]</scope>
    <source>
        <strain evidence="2">CgM1</strain>
    </source>
</reference>